<evidence type="ECO:0000313" key="12">
    <source>
        <dbReference type="Proteomes" id="UP000053317"/>
    </source>
</evidence>
<reference evidence="11 12" key="1">
    <citation type="submission" date="2015-05" db="EMBL/GenBank/DDBJ databases">
        <title>Distinctive expansion of gene families associated with plant cell wall degradation and secondary metabolism in the genomes of grapevine trunk pathogens.</title>
        <authorList>
            <person name="Lawrence D.P."/>
            <person name="Travadon R."/>
            <person name="Rolshausen P.E."/>
            <person name="Baumgartner K."/>
        </authorList>
    </citation>
    <scope>NUCLEOTIDE SEQUENCE [LARGE SCALE GENOMIC DNA]</scope>
    <source>
        <strain evidence="11">UCRPC4</strain>
    </source>
</reference>
<dbReference type="EMBL" id="LCWF01000093">
    <property type="protein sequence ID" value="KKY20819.1"/>
    <property type="molecule type" value="Genomic_DNA"/>
</dbReference>
<reference evidence="11 12" key="2">
    <citation type="submission" date="2015-05" db="EMBL/GenBank/DDBJ databases">
        <authorList>
            <person name="Morales-Cruz A."/>
            <person name="Amrine K.C."/>
            <person name="Cantu D."/>
        </authorList>
    </citation>
    <scope>NUCLEOTIDE SEQUENCE [LARGE SCALE GENOMIC DNA]</scope>
    <source>
        <strain evidence="11">UCRPC4</strain>
    </source>
</reference>
<gene>
    <name evidence="11" type="ORF">UCRPC4_g04092</name>
</gene>
<keyword evidence="4 11" id="KW-0347">Helicase</keyword>
<dbReference type="SMART" id="SM00490">
    <property type="entry name" value="HELICc"/>
    <property type="match status" value="1"/>
</dbReference>
<evidence type="ECO:0000256" key="4">
    <source>
        <dbReference type="ARBA" id="ARBA00022806"/>
    </source>
</evidence>
<dbReference type="AlphaFoldDB" id="A0A0G2EED3"/>
<keyword evidence="5" id="KW-0067">ATP-binding</keyword>
<dbReference type="PANTHER" id="PTHR47960">
    <property type="entry name" value="DEAD-BOX ATP-DEPENDENT RNA HELICASE 50"/>
    <property type="match status" value="1"/>
</dbReference>
<comment type="catalytic activity">
    <reaction evidence="7">
        <text>ATP + H2O = ADP + phosphate + H(+)</text>
        <dbReference type="Rhea" id="RHEA:13065"/>
        <dbReference type="ChEBI" id="CHEBI:15377"/>
        <dbReference type="ChEBI" id="CHEBI:15378"/>
        <dbReference type="ChEBI" id="CHEBI:30616"/>
        <dbReference type="ChEBI" id="CHEBI:43474"/>
        <dbReference type="ChEBI" id="CHEBI:456216"/>
        <dbReference type="EC" id="3.6.4.13"/>
    </reaction>
</comment>
<dbReference type="Proteomes" id="UP000053317">
    <property type="component" value="Unassembled WGS sequence"/>
</dbReference>
<feature type="region of interest" description="Disordered" evidence="8">
    <location>
        <begin position="189"/>
        <end position="224"/>
    </location>
</feature>
<name>A0A0G2EED3_PHACM</name>
<dbReference type="Pfam" id="PF00271">
    <property type="entry name" value="Helicase_C"/>
    <property type="match status" value="1"/>
</dbReference>
<keyword evidence="3" id="KW-0378">Hydrolase</keyword>
<feature type="region of interest" description="Disordered" evidence="8">
    <location>
        <begin position="453"/>
        <end position="488"/>
    </location>
</feature>
<dbReference type="PROSITE" id="PS51192">
    <property type="entry name" value="HELICASE_ATP_BIND_1"/>
    <property type="match status" value="1"/>
</dbReference>
<dbReference type="GO" id="GO:0003724">
    <property type="term" value="F:RNA helicase activity"/>
    <property type="evidence" value="ECO:0007669"/>
    <property type="project" value="UniProtKB-EC"/>
</dbReference>
<evidence type="ECO:0000256" key="7">
    <source>
        <dbReference type="ARBA" id="ARBA00047984"/>
    </source>
</evidence>
<evidence type="ECO:0000256" key="5">
    <source>
        <dbReference type="ARBA" id="ARBA00022840"/>
    </source>
</evidence>
<evidence type="ECO:0000313" key="11">
    <source>
        <dbReference type="EMBL" id="KKY20819.1"/>
    </source>
</evidence>
<feature type="compositionally biased region" description="Basic and acidic residues" evidence="8">
    <location>
        <begin position="193"/>
        <end position="208"/>
    </location>
</feature>
<feature type="domain" description="Helicase ATP-binding" evidence="9">
    <location>
        <begin position="150"/>
        <end position="360"/>
    </location>
</feature>
<protein>
    <recommendedName>
        <fullName evidence="1">RNA helicase</fullName>
        <ecNumber evidence="1">3.6.4.13</ecNumber>
    </recommendedName>
</protein>
<accession>A0A0G2EED3</accession>
<sequence>MILTDDVSQSPDRTQQSARRKMEQPGPFGGMNRKEANFTGKHTQRSAAELKRLRGDKETSKDVKKDDKPTFHALKMQAMLTPISYNQRSKIKEKLEKVESFEEFDLLPDLGQAIYSQAFPGLIDVVPTPAQKLLIPAMLDSAQKLKKRSKDGEPVFDQFLLAAETGSGKTLAYALPVIDAIKRAEVTEEAEEVEKKAERERNRGKNELFPDDADEDPPHRTSGRPKAIILVPSAELVTQIGGLVKQLAHKVKYRSAAISAKQTPKYIANNLFNRNGIDIVVTTPHLISSIARKEPNLFSRVTHLVIDEADSLLDRSFSSTTLEIIDKVSPSLKQLVLCSATIPKSLNNLLDKRFPNILRLVTPKLHSIPRRVQLGVIDVDRGGLYRNNKSIACADIIWSIGKNVHEDKETHHSLKSMIVFVNEREKAEEVASFLASKGIDAVALTRDTSEQRQSELLSKFTAPTRQDGDSKQASEPYTPFIDTNPDQQAPSKKLLPNVRVLVTTDIASRGIDTLAVRHVILYDVPHTTIDFIHRLGRVGRMGRRGRGIVLVGKGDRKDIVREVQDGMFKGQALI</sequence>
<feature type="region of interest" description="Disordered" evidence="8">
    <location>
        <begin position="1"/>
        <end position="67"/>
    </location>
</feature>
<evidence type="ECO:0000256" key="3">
    <source>
        <dbReference type="ARBA" id="ARBA00022801"/>
    </source>
</evidence>
<dbReference type="InterPro" id="IPR027417">
    <property type="entry name" value="P-loop_NTPase"/>
</dbReference>
<evidence type="ECO:0000256" key="8">
    <source>
        <dbReference type="SAM" id="MobiDB-lite"/>
    </source>
</evidence>
<organism evidence="11 12">
    <name type="scientific">Phaeomoniella chlamydospora</name>
    <name type="common">Phaeoacremonium chlamydosporum</name>
    <dbReference type="NCBI Taxonomy" id="158046"/>
    <lineage>
        <taxon>Eukaryota</taxon>
        <taxon>Fungi</taxon>
        <taxon>Dikarya</taxon>
        <taxon>Ascomycota</taxon>
        <taxon>Pezizomycotina</taxon>
        <taxon>Eurotiomycetes</taxon>
        <taxon>Chaetothyriomycetidae</taxon>
        <taxon>Phaeomoniellales</taxon>
        <taxon>Phaeomoniellaceae</taxon>
        <taxon>Phaeomoniella</taxon>
    </lineage>
</organism>
<dbReference type="SMART" id="SM00487">
    <property type="entry name" value="DEXDc"/>
    <property type="match status" value="1"/>
</dbReference>
<evidence type="ECO:0000256" key="6">
    <source>
        <dbReference type="ARBA" id="ARBA00022884"/>
    </source>
</evidence>
<evidence type="ECO:0000259" key="10">
    <source>
        <dbReference type="PROSITE" id="PS51194"/>
    </source>
</evidence>
<dbReference type="GO" id="GO:0016787">
    <property type="term" value="F:hydrolase activity"/>
    <property type="evidence" value="ECO:0007669"/>
    <property type="project" value="UniProtKB-KW"/>
</dbReference>
<dbReference type="PROSITE" id="PS51194">
    <property type="entry name" value="HELICASE_CTER"/>
    <property type="match status" value="1"/>
</dbReference>
<dbReference type="InterPro" id="IPR001650">
    <property type="entry name" value="Helicase_C-like"/>
</dbReference>
<dbReference type="EC" id="3.6.4.13" evidence="1"/>
<feature type="compositionally biased region" description="Basic and acidic residues" evidence="8">
    <location>
        <begin position="48"/>
        <end position="67"/>
    </location>
</feature>
<comment type="caution">
    <text evidence="11">The sequence shown here is derived from an EMBL/GenBank/DDBJ whole genome shotgun (WGS) entry which is preliminary data.</text>
</comment>
<evidence type="ECO:0000259" key="9">
    <source>
        <dbReference type="PROSITE" id="PS51192"/>
    </source>
</evidence>
<dbReference type="SUPFAM" id="SSF52540">
    <property type="entry name" value="P-loop containing nucleoside triphosphate hydrolases"/>
    <property type="match status" value="1"/>
</dbReference>
<proteinExistence type="predicted"/>
<dbReference type="Gene3D" id="3.40.50.300">
    <property type="entry name" value="P-loop containing nucleotide triphosphate hydrolases"/>
    <property type="match status" value="2"/>
</dbReference>
<dbReference type="GO" id="GO:0005524">
    <property type="term" value="F:ATP binding"/>
    <property type="evidence" value="ECO:0007669"/>
    <property type="project" value="UniProtKB-KW"/>
</dbReference>
<evidence type="ECO:0000256" key="1">
    <source>
        <dbReference type="ARBA" id="ARBA00012552"/>
    </source>
</evidence>
<keyword evidence="12" id="KW-1185">Reference proteome</keyword>
<dbReference type="GO" id="GO:0003723">
    <property type="term" value="F:RNA binding"/>
    <property type="evidence" value="ECO:0007669"/>
    <property type="project" value="UniProtKB-KW"/>
</dbReference>
<evidence type="ECO:0000256" key="2">
    <source>
        <dbReference type="ARBA" id="ARBA00022741"/>
    </source>
</evidence>
<keyword evidence="6" id="KW-0694">RNA-binding</keyword>
<dbReference type="InterPro" id="IPR011545">
    <property type="entry name" value="DEAD/DEAH_box_helicase_dom"/>
</dbReference>
<keyword evidence="2" id="KW-0547">Nucleotide-binding</keyword>
<dbReference type="InterPro" id="IPR014001">
    <property type="entry name" value="Helicase_ATP-bd"/>
</dbReference>
<feature type="compositionally biased region" description="Polar residues" evidence="8">
    <location>
        <begin position="1"/>
        <end position="17"/>
    </location>
</feature>
<feature type="domain" description="Helicase C-terminal" evidence="10">
    <location>
        <begin position="396"/>
        <end position="574"/>
    </location>
</feature>
<dbReference type="OrthoDB" id="10256233at2759"/>
<dbReference type="Pfam" id="PF00270">
    <property type="entry name" value="DEAD"/>
    <property type="match status" value="1"/>
</dbReference>